<dbReference type="PANTHER" id="PTHR30482:SF5">
    <property type="entry name" value="ABC TRANSPORTER PERMEASE PROTEIN"/>
    <property type="match status" value="1"/>
</dbReference>
<name>A0A231UXX8_9HYPH</name>
<feature type="transmembrane region" description="Helical" evidence="6">
    <location>
        <begin position="296"/>
        <end position="315"/>
    </location>
</feature>
<feature type="transmembrane region" description="Helical" evidence="6">
    <location>
        <begin position="130"/>
        <end position="149"/>
    </location>
</feature>
<keyword evidence="8" id="KW-1185">Reference proteome</keyword>
<feature type="transmembrane region" description="Helical" evidence="6">
    <location>
        <begin position="228"/>
        <end position="245"/>
    </location>
</feature>
<feature type="transmembrane region" description="Helical" evidence="6">
    <location>
        <begin position="103"/>
        <end position="123"/>
    </location>
</feature>
<dbReference type="Pfam" id="PF02653">
    <property type="entry name" value="BPD_transp_2"/>
    <property type="match status" value="1"/>
</dbReference>
<evidence type="ECO:0000313" key="7">
    <source>
        <dbReference type="EMBL" id="OXT00795.1"/>
    </source>
</evidence>
<dbReference type="EMBL" id="NBYO01000002">
    <property type="protein sequence ID" value="OXT00795.1"/>
    <property type="molecule type" value="Genomic_DNA"/>
</dbReference>
<feature type="transmembrane region" description="Helical" evidence="6">
    <location>
        <begin position="321"/>
        <end position="339"/>
    </location>
</feature>
<gene>
    <name evidence="7" type="ORF">B7H23_12010</name>
</gene>
<feature type="transmembrane region" description="Helical" evidence="6">
    <location>
        <begin position="179"/>
        <end position="198"/>
    </location>
</feature>
<feature type="transmembrane region" description="Helical" evidence="6">
    <location>
        <begin position="265"/>
        <end position="289"/>
    </location>
</feature>
<keyword evidence="5 6" id="KW-0472">Membrane</keyword>
<dbReference type="InterPro" id="IPR001851">
    <property type="entry name" value="ABC_transp_permease"/>
</dbReference>
<keyword evidence="3 6" id="KW-0812">Transmembrane</keyword>
<proteinExistence type="predicted"/>
<organism evidence="7 8">
    <name type="scientific">Notoacmeibacter marinus</name>
    <dbReference type="NCBI Taxonomy" id="1876515"/>
    <lineage>
        <taxon>Bacteria</taxon>
        <taxon>Pseudomonadati</taxon>
        <taxon>Pseudomonadota</taxon>
        <taxon>Alphaproteobacteria</taxon>
        <taxon>Hyphomicrobiales</taxon>
        <taxon>Notoacmeibacteraceae</taxon>
        <taxon>Notoacmeibacter</taxon>
    </lineage>
</organism>
<keyword evidence="4 6" id="KW-1133">Transmembrane helix</keyword>
<sequence length="353" mass="37744">MAHVPNPRPTGDFRVSYAADRTLFKTKNETYFVIGGILLVALAPLFFGGYVLSQLILIGIYAIAALGLNVLTGMTGQISLGHGAFFGFGAFASAWIAGNGIPVMLAIPLAGMMTMAVGMIFGIPAARLKGLYLAIATLASQYILQDFFARADWFTGGTYGSLAETASFFGYALDSDASYLYLVLFWVIVSFVGVANLARTRDGRALVAVRDHYLSAEIMGINLTKYRILSFGISSFFAGIGGALYGHYLGFVSAEGFTILLSIEFLAMIIIGGLGSVSGSLLGAAFILLLPQAMEIFANAVATVVPAIAQGTAYIKQMSVGAAIILFLVLEPEGLVHRWRMMRASWKLYPFSH</sequence>
<feature type="transmembrane region" description="Helical" evidence="6">
    <location>
        <begin position="30"/>
        <end position="47"/>
    </location>
</feature>
<keyword evidence="2" id="KW-1003">Cell membrane</keyword>
<dbReference type="PANTHER" id="PTHR30482">
    <property type="entry name" value="HIGH-AFFINITY BRANCHED-CHAIN AMINO ACID TRANSPORT SYSTEM PERMEASE"/>
    <property type="match status" value="1"/>
</dbReference>
<protein>
    <submittedName>
        <fullName evidence="7">Branched-chain amino acid ABC transporter permease</fullName>
    </submittedName>
</protein>
<dbReference type="AlphaFoldDB" id="A0A231UXX8"/>
<dbReference type="RefSeq" id="WP_094077612.1">
    <property type="nucleotide sequence ID" value="NZ_NBYO01000002.1"/>
</dbReference>
<comment type="caution">
    <text evidence="7">The sequence shown here is derived from an EMBL/GenBank/DDBJ whole genome shotgun (WGS) entry which is preliminary data.</text>
</comment>
<comment type="subcellular location">
    <subcellularLocation>
        <location evidence="1">Cell membrane</location>
        <topology evidence="1">Multi-pass membrane protein</topology>
    </subcellularLocation>
</comment>
<evidence type="ECO:0000256" key="1">
    <source>
        <dbReference type="ARBA" id="ARBA00004651"/>
    </source>
</evidence>
<dbReference type="GO" id="GO:0005886">
    <property type="term" value="C:plasma membrane"/>
    <property type="evidence" value="ECO:0007669"/>
    <property type="project" value="UniProtKB-SubCell"/>
</dbReference>
<reference evidence="8" key="1">
    <citation type="journal article" date="2017" name="Int. J. Syst. Evol. Microbiol.">
        <title>Notoacmeibacter marinus gen. nov., sp. nov., isolated from the gut of a limpet and proposal of Notoacmeibacteraceae fam. nov. in the order Rhizobiales of the class Alphaproteobacteria.</title>
        <authorList>
            <person name="Huang Z."/>
            <person name="Guo F."/>
            <person name="Lai Q."/>
        </authorList>
    </citation>
    <scope>NUCLEOTIDE SEQUENCE [LARGE SCALE GENOMIC DNA]</scope>
    <source>
        <strain evidence="8">XMTR2A4</strain>
    </source>
</reference>
<dbReference type="CDD" id="cd06581">
    <property type="entry name" value="TM_PBP1_LivM_like"/>
    <property type="match status" value="1"/>
</dbReference>
<evidence type="ECO:0000256" key="4">
    <source>
        <dbReference type="ARBA" id="ARBA00022989"/>
    </source>
</evidence>
<feature type="transmembrane region" description="Helical" evidence="6">
    <location>
        <begin position="78"/>
        <end position="97"/>
    </location>
</feature>
<evidence type="ECO:0000256" key="2">
    <source>
        <dbReference type="ARBA" id="ARBA00022475"/>
    </source>
</evidence>
<dbReference type="GO" id="GO:0015658">
    <property type="term" value="F:branched-chain amino acid transmembrane transporter activity"/>
    <property type="evidence" value="ECO:0007669"/>
    <property type="project" value="InterPro"/>
</dbReference>
<evidence type="ECO:0000256" key="6">
    <source>
        <dbReference type="SAM" id="Phobius"/>
    </source>
</evidence>
<evidence type="ECO:0000256" key="5">
    <source>
        <dbReference type="ARBA" id="ARBA00023136"/>
    </source>
</evidence>
<evidence type="ECO:0000256" key="3">
    <source>
        <dbReference type="ARBA" id="ARBA00022692"/>
    </source>
</evidence>
<dbReference type="Proteomes" id="UP000215405">
    <property type="component" value="Unassembled WGS sequence"/>
</dbReference>
<accession>A0A231UXX8</accession>
<feature type="transmembrane region" description="Helical" evidence="6">
    <location>
        <begin position="53"/>
        <end position="71"/>
    </location>
</feature>
<evidence type="ECO:0000313" key="8">
    <source>
        <dbReference type="Proteomes" id="UP000215405"/>
    </source>
</evidence>
<dbReference type="InterPro" id="IPR043428">
    <property type="entry name" value="LivM-like"/>
</dbReference>